<dbReference type="GO" id="GO:0005739">
    <property type="term" value="C:mitochondrion"/>
    <property type="evidence" value="ECO:0007669"/>
    <property type="project" value="TreeGrafter"/>
</dbReference>
<evidence type="ECO:0000259" key="5">
    <source>
        <dbReference type="Pfam" id="PF00327"/>
    </source>
</evidence>
<dbReference type="AlphaFoldDB" id="A0A1B7NAM0"/>
<evidence type="ECO:0000256" key="2">
    <source>
        <dbReference type="ARBA" id="ARBA00022980"/>
    </source>
</evidence>
<dbReference type="GO" id="GO:0003735">
    <property type="term" value="F:structural constituent of ribosome"/>
    <property type="evidence" value="ECO:0007669"/>
    <property type="project" value="InterPro"/>
</dbReference>
<dbReference type="InterPro" id="IPR016082">
    <property type="entry name" value="Ribosomal_uL30_ferredoxin-like"/>
</dbReference>
<keyword evidence="2" id="KW-0689">Ribosomal protein</keyword>
<accession>A0A1B7NAM0</accession>
<dbReference type="EMBL" id="KV448168">
    <property type="protein sequence ID" value="OAX41923.1"/>
    <property type="molecule type" value="Genomic_DNA"/>
</dbReference>
<sequence>MASLFRAASNNIFRPSSSRPFATAVSKQPPSKVPEANTHFKITLQRSAIALGERKKETLVALGLHRRMQTVYHVHSPETAGKILKVKELVEVENVPARAVRSQSEQRKERKASRGYQVEGTKLGGLAWEAS</sequence>
<dbReference type="InParanoid" id="A0A1B7NAM0"/>
<reference evidence="6 7" key="1">
    <citation type="submission" date="2016-06" db="EMBL/GenBank/DDBJ databases">
        <title>Comparative genomics of the ectomycorrhizal sister species Rhizopogon vinicolor and Rhizopogon vesiculosus (Basidiomycota: Boletales) reveals a divergence of the mating type B locus.</title>
        <authorList>
            <consortium name="DOE Joint Genome Institute"/>
            <person name="Mujic A.B."/>
            <person name="Kuo A."/>
            <person name="Tritt A."/>
            <person name="Lipzen A."/>
            <person name="Chen C."/>
            <person name="Johnson J."/>
            <person name="Sharma A."/>
            <person name="Barry K."/>
            <person name="Grigoriev I.V."/>
            <person name="Spatafora J.W."/>
        </authorList>
    </citation>
    <scope>NUCLEOTIDE SEQUENCE [LARGE SCALE GENOMIC DNA]</scope>
    <source>
        <strain evidence="6 7">AM-OR11-026</strain>
    </source>
</reference>
<evidence type="ECO:0000313" key="7">
    <source>
        <dbReference type="Proteomes" id="UP000092154"/>
    </source>
</evidence>
<dbReference type="OrthoDB" id="509901at2759"/>
<feature type="domain" description="Large ribosomal subunit protein uL30-like ferredoxin-like fold" evidence="5">
    <location>
        <begin position="40"/>
        <end position="90"/>
    </location>
</feature>
<keyword evidence="3" id="KW-0687">Ribonucleoprotein</keyword>
<evidence type="ECO:0000256" key="3">
    <source>
        <dbReference type="ARBA" id="ARBA00023274"/>
    </source>
</evidence>
<evidence type="ECO:0000256" key="4">
    <source>
        <dbReference type="ARBA" id="ARBA00035281"/>
    </source>
</evidence>
<gene>
    <name evidence="6" type="ORF">K503DRAFT_863496</name>
</gene>
<dbReference type="NCBIfam" id="TIGR01308">
    <property type="entry name" value="rpmD_bact"/>
    <property type="match status" value="1"/>
</dbReference>
<protein>
    <recommendedName>
        <fullName evidence="4">Large ribosomal subunit protein uL30m</fullName>
    </recommendedName>
</protein>
<dbReference type="GO" id="GO:0006412">
    <property type="term" value="P:translation"/>
    <property type="evidence" value="ECO:0007669"/>
    <property type="project" value="InterPro"/>
</dbReference>
<dbReference type="FunCoup" id="A0A1B7NAM0">
    <property type="interactions" value="258"/>
</dbReference>
<dbReference type="InterPro" id="IPR005996">
    <property type="entry name" value="Ribosomal_uL30_bac-type"/>
</dbReference>
<dbReference type="Pfam" id="PF00327">
    <property type="entry name" value="Ribosomal_L30"/>
    <property type="match status" value="1"/>
</dbReference>
<proteinExistence type="inferred from homology"/>
<dbReference type="Proteomes" id="UP000092154">
    <property type="component" value="Unassembled WGS sequence"/>
</dbReference>
<organism evidence="6 7">
    <name type="scientific">Rhizopogon vinicolor AM-OR11-026</name>
    <dbReference type="NCBI Taxonomy" id="1314800"/>
    <lineage>
        <taxon>Eukaryota</taxon>
        <taxon>Fungi</taxon>
        <taxon>Dikarya</taxon>
        <taxon>Basidiomycota</taxon>
        <taxon>Agaricomycotina</taxon>
        <taxon>Agaricomycetes</taxon>
        <taxon>Agaricomycetidae</taxon>
        <taxon>Boletales</taxon>
        <taxon>Suillineae</taxon>
        <taxon>Rhizopogonaceae</taxon>
        <taxon>Rhizopogon</taxon>
    </lineage>
</organism>
<evidence type="ECO:0000313" key="6">
    <source>
        <dbReference type="EMBL" id="OAX41923.1"/>
    </source>
</evidence>
<dbReference type="Gene3D" id="3.30.1390.20">
    <property type="entry name" value="Ribosomal protein L30, ferredoxin-like fold domain"/>
    <property type="match status" value="1"/>
</dbReference>
<comment type="similarity">
    <text evidence="1">Belongs to the universal ribosomal protein uL30 family.</text>
</comment>
<evidence type="ECO:0000256" key="1">
    <source>
        <dbReference type="ARBA" id="ARBA00007594"/>
    </source>
</evidence>
<dbReference type="GO" id="GO:0015934">
    <property type="term" value="C:large ribosomal subunit"/>
    <property type="evidence" value="ECO:0007669"/>
    <property type="project" value="InterPro"/>
</dbReference>
<keyword evidence="7" id="KW-1185">Reference proteome</keyword>
<dbReference type="PANTHER" id="PTHR15892:SF2">
    <property type="entry name" value="LARGE RIBOSOMAL SUBUNIT PROTEIN UL30M"/>
    <property type="match status" value="1"/>
</dbReference>
<dbReference type="PANTHER" id="PTHR15892">
    <property type="entry name" value="MITOCHONDRIAL RIBOSOMAL PROTEIN L30"/>
    <property type="match status" value="1"/>
</dbReference>
<dbReference type="CDD" id="cd01658">
    <property type="entry name" value="Ribosomal_L30"/>
    <property type="match status" value="1"/>
</dbReference>
<dbReference type="STRING" id="1314800.A0A1B7NAM0"/>
<dbReference type="InterPro" id="IPR036919">
    <property type="entry name" value="Ribo_uL30_ferredoxin-like_sf"/>
</dbReference>
<name>A0A1B7NAM0_9AGAM</name>
<dbReference type="SUPFAM" id="SSF55129">
    <property type="entry name" value="Ribosomal protein L30p/L7e"/>
    <property type="match status" value="1"/>
</dbReference>